<dbReference type="RefSeq" id="WP_033496374.1">
    <property type="nucleotide sequence ID" value="NZ_JDUU01000038.1"/>
</dbReference>
<gene>
    <name evidence="2" type="ORF">BBIA_1073</name>
</gene>
<evidence type="ECO:0000313" key="3">
    <source>
        <dbReference type="Proteomes" id="UP000029108"/>
    </source>
</evidence>
<evidence type="ECO:0000313" key="2">
    <source>
        <dbReference type="EMBL" id="KFI53097.1"/>
    </source>
</evidence>
<protein>
    <submittedName>
        <fullName evidence="2">Uncharacterized protein</fullName>
    </submittedName>
</protein>
<organism evidence="2 3">
    <name type="scientific">Bifidobacterium biavatii DSM 23969</name>
    <dbReference type="NCBI Taxonomy" id="1437608"/>
    <lineage>
        <taxon>Bacteria</taxon>
        <taxon>Bacillati</taxon>
        <taxon>Actinomycetota</taxon>
        <taxon>Actinomycetes</taxon>
        <taxon>Bifidobacteriales</taxon>
        <taxon>Bifidobacteriaceae</taxon>
        <taxon>Bifidobacterium</taxon>
    </lineage>
</organism>
<dbReference type="EMBL" id="JGYN01000003">
    <property type="protein sequence ID" value="KFI53097.1"/>
    <property type="molecule type" value="Genomic_DNA"/>
</dbReference>
<reference evidence="2 3" key="1">
    <citation type="submission" date="2014-03" db="EMBL/GenBank/DDBJ databases">
        <title>Genomics of Bifidobacteria.</title>
        <authorList>
            <person name="Ventura M."/>
            <person name="Milani C."/>
            <person name="Lugli G.A."/>
        </authorList>
    </citation>
    <scope>NUCLEOTIDE SEQUENCE [LARGE SCALE GENOMIC DNA]</scope>
    <source>
        <strain evidence="2 3">DSM 23969</strain>
    </source>
</reference>
<evidence type="ECO:0000256" key="1">
    <source>
        <dbReference type="SAM" id="MobiDB-lite"/>
    </source>
</evidence>
<feature type="compositionally biased region" description="Low complexity" evidence="1">
    <location>
        <begin position="52"/>
        <end position="78"/>
    </location>
</feature>
<dbReference type="Proteomes" id="UP000029108">
    <property type="component" value="Unassembled WGS sequence"/>
</dbReference>
<comment type="caution">
    <text evidence="2">The sequence shown here is derived from an EMBL/GenBank/DDBJ whole genome shotgun (WGS) entry which is preliminary data.</text>
</comment>
<sequence length="266" mass="27244">MSDVRRDQGDHLASGGMLPTVMLPLTESFDDDPSLSIHFVSGWPDDADEAGDAMAGESGSGAPQGDSDASSVPSSDTSGAPDAPDASALPVPDVRPGVSSDARPASLARAESESSDSEESESSDSIPTMPVDPADVVTAERAAVSSRMSGAADARLEETVPLKPLSDSGSAPVPPPPSFFPSNTTGRMRPIVVPMPPQQSRVVSGSSSFRPAQPDLSGANLSGTNRSGMKSKLGFVVAQPARAGVSTGVKPRVCYSSQYRVLHPAN</sequence>
<accession>A0A087A2U7</accession>
<keyword evidence="3" id="KW-1185">Reference proteome</keyword>
<feature type="compositionally biased region" description="Acidic residues" evidence="1">
    <location>
        <begin position="113"/>
        <end position="122"/>
    </location>
</feature>
<name>A0A087A2U7_9BIFI</name>
<feature type="region of interest" description="Disordered" evidence="1">
    <location>
        <begin position="24"/>
        <end position="225"/>
    </location>
</feature>
<proteinExistence type="predicted"/>
<dbReference type="AlphaFoldDB" id="A0A087A2U7"/>
<feature type="compositionally biased region" description="Polar residues" evidence="1">
    <location>
        <begin position="198"/>
        <end position="210"/>
    </location>
</feature>